<feature type="coiled-coil region" evidence="1">
    <location>
        <begin position="55"/>
        <end position="82"/>
    </location>
</feature>
<sequence length="106" mass="12252">MVISFIRGSFAMIDGKPKEHRAGKNIILLTWQQSIPFDVNQQLQKDAVLLQLQQSNVLEQQLKAIRRNTEQTEIRLPELQKEVKKPAKASVSSGWLNCWDPSWLLR</sequence>
<evidence type="ECO:0000256" key="1">
    <source>
        <dbReference type="SAM" id="Coils"/>
    </source>
</evidence>
<accession>A0A831JSQ3</accession>
<keyword evidence="1" id="KW-0175">Coiled coil</keyword>
<gene>
    <name evidence="2" type="ORF">ENG92_06215</name>
</gene>
<reference evidence="2" key="1">
    <citation type="journal article" date="2020" name="mSystems">
        <title>Genome- and Community-Level Interaction Insights into Carbon Utilization and Element Cycling Functions of Hydrothermarchaeota in Hydrothermal Sediment.</title>
        <authorList>
            <person name="Zhou Z."/>
            <person name="Liu Y."/>
            <person name="Xu W."/>
            <person name="Pan J."/>
            <person name="Luo Z.H."/>
            <person name="Li M."/>
        </authorList>
    </citation>
    <scope>NUCLEOTIDE SEQUENCE [LARGE SCALE GENOMIC DNA]</scope>
    <source>
        <strain evidence="2">HyVt-26</strain>
    </source>
</reference>
<comment type="caution">
    <text evidence="2">The sequence shown here is derived from an EMBL/GenBank/DDBJ whole genome shotgun (WGS) entry which is preliminary data.</text>
</comment>
<evidence type="ECO:0000313" key="2">
    <source>
        <dbReference type="EMBL" id="HDK38592.1"/>
    </source>
</evidence>
<dbReference type="EMBL" id="DRCV01000278">
    <property type="protein sequence ID" value="HDK38592.1"/>
    <property type="molecule type" value="Genomic_DNA"/>
</dbReference>
<protein>
    <submittedName>
        <fullName evidence="2">Uncharacterized protein</fullName>
    </submittedName>
</protein>
<organism evidence="2">
    <name type="scientific">Thiolapillus brandeum</name>
    <dbReference type="NCBI Taxonomy" id="1076588"/>
    <lineage>
        <taxon>Bacteria</taxon>
        <taxon>Pseudomonadati</taxon>
        <taxon>Pseudomonadota</taxon>
        <taxon>Gammaproteobacteria</taxon>
        <taxon>Chromatiales</taxon>
        <taxon>Sedimenticolaceae</taxon>
        <taxon>Thiolapillus</taxon>
    </lineage>
</organism>
<proteinExistence type="predicted"/>
<dbReference type="AlphaFoldDB" id="A0A831JSQ3"/>
<dbReference type="Proteomes" id="UP000885822">
    <property type="component" value="Unassembled WGS sequence"/>
</dbReference>
<name>A0A831JSQ3_9GAMM</name>